<dbReference type="InterPro" id="IPR051606">
    <property type="entry name" value="Polyketide_Oxido-like"/>
</dbReference>
<dbReference type="STRING" id="670483.S7RT17"/>
<comment type="similarity">
    <text evidence="1">Belongs to the avfA family.</text>
</comment>
<dbReference type="OMA" id="RVLAHCM"/>
<protein>
    <recommendedName>
        <fullName evidence="4">NAD P-binding protein</fullName>
    </recommendedName>
</protein>
<evidence type="ECO:0008006" key="4">
    <source>
        <dbReference type="Google" id="ProtNLM"/>
    </source>
</evidence>
<dbReference type="EMBL" id="KB469298">
    <property type="protein sequence ID" value="EPQ57830.1"/>
    <property type="molecule type" value="Genomic_DNA"/>
</dbReference>
<accession>S7RT17</accession>
<dbReference type="eggNOG" id="ENOG502S3UW">
    <property type="taxonomic scope" value="Eukaryota"/>
</dbReference>
<dbReference type="AlphaFoldDB" id="S7RT17"/>
<evidence type="ECO:0000256" key="1">
    <source>
        <dbReference type="ARBA" id="ARBA00038376"/>
    </source>
</evidence>
<reference evidence="2 3" key="1">
    <citation type="journal article" date="2012" name="Science">
        <title>The Paleozoic origin of enzymatic lignin decomposition reconstructed from 31 fungal genomes.</title>
        <authorList>
            <person name="Floudas D."/>
            <person name="Binder M."/>
            <person name="Riley R."/>
            <person name="Barry K."/>
            <person name="Blanchette R.A."/>
            <person name="Henrissat B."/>
            <person name="Martinez A.T."/>
            <person name="Otillar R."/>
            <person name="Spatafora J.W."/>
            <person name="Yadav J.S."/>
            <person name="Aerts A."/>
            <person name="Benoit I."/>
            <person name="Boyd A."/>
            <person name="Carlson A."/>
            <person name="Copeland A."/>
            <person name="Coutinho P.M."/>
            <person name="de Vries R.P."/>
            <person name="Ferreira P."/>
            <person name="Findley K."/>
            <person name="Foster B."/>
            <person name="Gaskell J."/>
            <person name="Glotzer D."/>
            <person name="Gorecki P."/>
            <person name="Heitman J."/>
            <person name="Hesse C."/>
            <person name="Hori C."/>
            <person name="Igarashi K."/>
            <person name="Jurgens J.A."/>
            <person name="Kallen N."/>
            <person name="Kersten P."/>
            <person name="Kohler A."/>
            <person name="Kuees U."/>
            <person name="Kumar T.K.A."/>
            <person name="Kuo A."/>
            <person name="LaButti K."/>
            <person name="Larrondo L.F."/>
            <person name="Lindquist E."/>
            <person name="Ling A."/>
            <person name="Lombard V."/>
            <person name="Lucas S."/>
            <person name="Lundell T."/>
            <person name="Martin R."/>
            <person name="McLaughlin D.J."/>
            <person name="Morgenstern I."/>
            <person name="Morin E."/>
            <person name="Murat C."/>
            <person name="Nagy L.G."/>
            <person name="Nolan M."/>
            <person name="Ohm R.A."/>
            <person name="Patyshakuliyeva A."/>
            <person name="Rokas A."/>
            <person name="Ruiz-Duenas F.J."/>
            <person name="Sabat G."/>
            <person name="Salamov A."/>
            <person name="Samejima M."/>
            <person name="Schmutz J."/>
            <person name="Slot J.C."/>
            <person name="St John F."/>
            <person name="Stenlid J."/>
            <person name="Sun H."/>
            <person name="Sun S."/>
            <person name="Syed K."/>
            <person name="Tsang A."/>
            <person name="Wiebenga A."/>
            <person name="Young D."/>
            <person name="Pisabarro A."/>
            <person name="Eastwood D.C."/>
            <person name="Martin F."/>
            <person name="Cullen D."/>
            <person name="Grigoriev I.V."/>
            <person name="Hibbett D.S."/>
        </authorList>
    </citation>
    <scope>NUCLEOTIDE SEQUENCE [LARGE SCALE GENOMIC DNA]</scope>
    <source>
        <strain evidence="2 3">ATCC 11539</strain>
    </source>
</reference>
<dbReference type="GeneID" id="19305693"/>
<organism evidence="2 3">
    <name type="scientific">Gloeophyllum trabeum (strain ATCC 11539 / FP-39264 / Madison 617)</name>
    <name type="common">Brown rot fungus</name>
    <dbReference type="NCBI Taxonomy" id="670483"/>
    <lineage>
        <taxon>Eukaryota</taxon>
        <taxon>Fungi</taxon>
        <taxon>Dikarya</taxon>
        <taxon>Basidiomycota</taxon>
        <taxon>Agaricomycotina</taxon>
        <taxon>Agaricomycetes</taxon>
        <taxon>Gloeophyllales</taxon>
        <taxon>Gloeophyllaceae</taxon>
        <taxon>Gloeophyllum</taxon>
    </lineage>
</organism>
<evidence type="ECO:0000313" key="2">
    <source>
        <dbReference type="EMBL" id="EPQ57830.1"/>
    </source>
</evidence>
<dbReference type="Proteomes" id="UP000030669">
    <property type="component" value="Unassembled WGS sequence"/>
</dbReference>
<dbReference type="PANTHER" id="PTHR43355:SF2">
    <property type="entry name" value="FLAVIN REDUCTASE (NADPH)"/>
    <property type="match status" value="1"/>
</dbReference>
<gene>
    <name evidence="2" type="ORF">GLOTRDRAFT_36291</name>
</gene>
<dbReference type="HOGENOM" id="CLU_066707_1_0_1"/>
<proteinExistence type="inferred from homology"/>
<dbReference type="GO" id="GO:0004074">
    <property type="term" value="F:biliverdin reductase [NAD(P)H] activity"/>
    <property type="evidence" value="ECO:0007669"/>
    <property type="project" value="TreeGrafter"/>
</dbReference>
<dbReference type="Gene3D" id="3.40.50.720">
    <property type="entry name" value="NAD(P)-binding Rossmann-like Domain"/>
    <property type="match status" value="1"/>
</dbReference>
<keyword evidence="3" id="KW-1185">Reference proteome</keyword>
<dbReference type="KEGG" id="gtr:GLOTRDRAFT_36291"/>
<sequence>MKILAIGASRNIGYYASIRLLEKGATITFLLRSPSVFDNDEKIQGYIASGKARLVKGDALVKEDVRRAWEVAGQGEREGQVDFLLFTVGGTPHFSLTKGFLITPPNLCTASLLNALTTLPATSSRPNIIAITSNGLDEASHKALPLAMRLMYGYLLDGPHKDKLGAERVLAHTTGRAWADPEPEGHILPKGWETTPGLPGKGELKDEVVVVRPALLTDGAAKEKYRTSDTIIPGAYTVSRKDVAHFIVEDIIKNWDSWKGKTASIVY</sequence>
<dbReference type="PANTHER" id="PTHR43355">
    <property type="entry name" value="FLAVIN REDUCTASE (NADPH)"/>
    <property type="match status" value="1"/>
</dbReference>
<dbReference type="OrthoDB" id="63935at2759"/>
<dbReference type="GO" id="GO:0042602">
    <property type="term" value="F:riboflavin reductase (NADPH) activity"/>
    <property type="evidence" value="ECO:0007669"/>
    <property type="project" value="TreeGrafter"/>
</dbReference>
<dbReference type="SUPFAM" id="SSF51735">
    <property type="entry name" value="NAD(P)-binding Rossmann-fold domains"/>
    <property type="match status" value="1"/>
</dbReference>
<evidence type="ECO:0000313" key="3">
    <source>
        <dbReference type="Proteomes" id="UP000030669"/>
    </source>
</evidence>
<dbReference type="InterPro" id="IPR036291">
    <property type="entry name" value="NAD(P)-bd_dom_sf"/>
</dbReference>
<name>S7RT17_GLOTA</name>
<dbReference type="RefSeq" id="XP_007862894.1">
    <property type="nucleotide sequence ID" value="XM_007864703.1"/>
</dbReference>